<name>A0A820GY79_9BILA</name>
<evidence type="ECO:0000313" key="4">
    <source>
        <dbReference type="EMBL" id="CAF1347193.1"/>
    </source>
</evidence>
<dbReference type="OrthoDB" id="416786at2759"/>
<keyword evidence="1" id="KW-0596">Phosphopantetheine</keyword>
<dbReference type="Proteomes" id="UP000663891">
    <property type="component" value="Unassembled WGS sequence"/>
</dbReference>
<dbReference type="InterPro" id="IPR036291">
    <property type="entry name" value="NAD(P)-bd_dom_sf"/>
</dbReference>
<dbReference type="PANTHER" id="PTHR44845">
    <property type="entry name" value="CARRIER DOMAIN-CONTAINING PROTEIN"/>
    <property type="match status" value="1"/>
</dbReference>
<gene>
    <name evidence="5" type="ORF">OKA104_LOCUS45268</name>
    <name evidence="4" type="ORF">VCS650_LOCUS33561</name>
</gene>
<dbReference type="InterPro" id="IPR013120">
    <property type="entry name" value="FAR_NAD-bd"/>
</dbReference>
<evidence type="ECO:0000256" key="2">
    <source>
        <dbReference type="ARBA" id="ARBA00022553"/>
    </source>
</evidence>
<proteinExistence type="predicted"/>
<dbReference type="EMBL" id="CAJNON010000657">
    <property type="protein sequence ID" value="CAF1347193.1"/>
    <property type="molecule type" value="Genomic_DNA"/>
</dbReference>
<evidence type="ECO:0000256" key="1">
    <source>
        <dbReference type="ARBA" id="ARBA00022450"/>
    </source>
</evidence>
<dbReference type="EMBL" id="CAJOAY010014786">
    <property type="protein sequence ID" value="CAF4282541.1"/>
    <property type="molecule type" value="Genomic_DNA"/>
</dbReference>
<comment type="caution">
    <text evidence="5">The sequence shown here is derived from an EMBL/GenBank/DDBJ whole genome shotgun (WGS) entry which is preliminary data.</text>
</comment>
<sequence>MEISIDKIPPDSLVGGYGQSKWVAEKLITKASQLGLPVVIYRLGSICAATETGACNINDIHTLLLASIMKLGCYRGTQINTHLHGLPVDFTVKTIVYLSRLTSDTNGKIYHVLNSHSKIPFKNIVDSIQYSGVQLEKVSYEEWRLKLKTITHQGNPFESAEEFLLESAFNEGLPISADQYYNAISQLNFPTIDKDYVFKWLKFVFLKMVC</sequence>
<protein>
    <recommendedName>
        <fullName evidence="3">Thioester reductase (TE) domain-containing protein</fullName>
    </recommendedName>
</protein>
<dbReference type="Gene3D" id="3.40.50.720">
    <property type="entry name" value="NAD(P)-binding Rossmann-like Domain"/>
    <property type="match status" value="1"/>
</dbReference>
<organism evidence="5 6">
    <name type="scientific">Adineta steineri</name>
    <dbReference type="NCBI Taxonomy" id="433720"/>
    <lineage>
        <taxon>Eukaryota</taxon>
        <taxon>Metazoa</taxon>
        <taxon>Spiralia</taxon>
        <taxon>Gnathifera</taxon>
        <taxon>Rotifera</taxon>
        <taxon>Eurotatoria</taxon>
        <taxon>Bdelloidea</taxon>
        <taxon>Adinetida</taxon>
        <taxon>Adinetidae</taxon>
        <taxon>Adineta</taxon>
    </lineage>
</organism>
<evidence type="ECO:0000313" key="5">
    <source>
        <dbReference type="EMBL" id="CAF4282541.1"/>
    </source>
</evidence>
<feature type="domain" description="Thioester reductase (TE)" evidence="3">
    <location>
        <begin position="12"/>
        <end position="95"/>
    </location>
</feature>
<dbReference type="AlphaFoldDB" id="A0A820GY79"/>
<keyword evidence="2" id="KW-0597">Phosphoprotein</keyword>
<dbReference type="Proteomes" id="UP000663881">
    <property type="component" value="Unassembled WGS sequence"/>
</dbReference>
<accession>A0A820GY79</accession>
<dbReference type="Pfam" id="PF07993">
    <property type="entry name" value="NAD_binding_4"/>
    <property type="match status" value="1"/>
</dbReference>
<dbReference type="PANTHER" id="PTHR44845:SF6">
    <property type="entry name" value="BETA-ALANINE-ACTIVATING ENZYME"/>
    <property type="match status" value="1"/>
</dbReference>
<evidence type="ECO:0000259" key="3">
    <source>
        <dbReference type="Pfam" id="PF07993"/>
    </source>
</evidence>
<dbReference type="SUPFAM" id="SSF51735">
    <property type="entry name" value="NAD(P)-binding Rossmann-fold domains"/>
    <property type="match status" value="1"/>
</dbReference>
<evidence type="ECO:0000313" key="6">
    <source>
        <dbReference type="Proteomes" id="UP000663881"/>
    </source>
</evidence>
<reference evidence="5" key="1">
    <citation type="submission" date="2021-02" db="EMBL/GenBank/DDBJ databases">
        <authorList>
            <person name="Nowell W R."/>
        </authorList>
    </citation>
    <scope>NUCLEOTIDE SEQUENCE</scope>
</reference>